<proteinExistence type="predicted"/>
<dbReference type="RefSeq" id="WP_002923410.1">
    <property type="nucleotide sequence ID" value="NZ_JARQZE010000019.1"/>
</dbReference>
<dbReference type="Gene3D" id="1.10.760.10">
    <property type="entry name" value="Cytochrome c-like domain"/>
    <property type="match status" value="1"/>
</dbReference>
<protein>
    <submittedName>
        <fullName evidence="7">C-type cytochrome</fullName>
    </submittedName>
</protein>
<name>A0ABW3WIR2_9RHOO</name>
<evidence type="ECO:0000313" key="7">
    <source>
        <dbReference type="EMBL" id="MFD1265726.1"/>
    </source>
</evidence>
<accession>A0ABW3WIR2</accession>
<dbReference type="Proteomes" id="UP001597158">
    <property type="component" value="Unassembled WGS sequence"/>
</dbReference>
<evidence type="ECO:0000256" key="3">
    <source>
        <dbReference type="ARBA" id="ARBA00023004"/>
    </source>
</evidence>
<keyword evidence="1 4" id="KW-0349">Heme</keyword>
<reference evidence="8" key="1">
    <citation type="journal article" date="2019" name="Int. J. Syst. Evol. Microbiol.">
        <title>The Global Catalogue of Microorganisms (GCM) 10K type strain sequencing project: providing services to taxonomists for standard genome sequencing and annotation.</title>
        <authorList>
            <consortium name="The Broad Institute Genomics Platform"/>
            <consortium name="The Broad Institute Genome Sequencing Center for Infectious Disease"/>
            <person name="Wu L."/>
            <person name="Ma J."/>
        </authorList>
    </citation>
    <scope>NUCLEOTIDE SEQUENCE [LARGE SCALE GENOMIC DNA]</scope>
    <source>
        <strain evidence="8">CCUG 48884</strain>
    </source>
</reference>
<feature type="signal peptide" evidence="5">
    <location>
        <begin position="1"/>
        <end position="21"/>
    </location>
</feature>
<dbReference type="InterPro" id="IPR036909">
    <property type="entry name" value="Cyt_c-like_dom_sf"/>
</dbReference>
<evidence type="ECO:0000256" key="5">
    <source>
        <dbReference type="SAM" id="SignalP"/>
    </source>
</evidence>
<evidence type="ECO:0000256" key="4">
    <source>
        <dbReference type="PROSITE-ProRule" id="PRU00433"/>
    </source>
</evidence>
<keyword evidence="2 4" id="KW-0479">Metal-binding</keyword>
<gene>
    <name evidence="7" type="ORF">ACFQ4M_19290</name>
</gene>
<feature type="domain" description="Cytochrome c" evidence="6">
    <location>
        <begin position="48"/>
        <end position="127"/>
    </location>
</feature>
<keyword evidence="8" id="KW-1185">Reference proteome</keyword>
<organism evidence="7 8">
    <name type="scientific">Thauera mechernichensis</name>
    <dbReference type="NCBI Taxonomy" id="82788"/>
    <lineage>
        <taxon>Bacteria</taxon>
        <taxon>Pseudomonadati</taxon>
        <taxon>Pseudomonadota</taxon>
        <taxon>Betaproteobacteria</taxon>
        <taxon>Rhodocyclales</taxon>
        <taxon>Zoogloeaceae</taxon>
        <taxon>Thauera</taxon>
    </lineage>
</organism>
<evidence type="ECO:0000313" key="8">
    <source>
        <dbReference type="Proteomes" id="UP001597158"/>
    </source>
</evidence>
<dbReference type="PROSITE" id="PS51007">
    <property type="entry name" value="CYTC"/>
    <property type="match status" value="1"/>
</dbReference>
<keyword evidence="5" id="KW-0732">Signal</keyword>
<comment type="caution">
    <text evidence="7">The sequence shown here is derived from an EMBL/GenBank/DDBJ whole genome shotgun (WGS) entry which is preliminary data.</text>
</comment>
<dbReference type="Pfam" id="PF13442">
    <property type="entry name" value="Cytochrome_CBB3"/>
    <property type="match status" value="1"/>
</dbReference>
<evidence type="ECO:0000256" key="1">
    <source>
        <dbReference type="ARBA" id="ARBA00022617"/>
    </source>
</evidence>
<evidence type="ECO:0000259" key="6">
    <source>
        <dbReference type="PROSITE" id="PS51007"/>
    </source>
</evidence>
<dbReference type="InterPro" id="IPR009056">
    <property type="entry name" value="Cyt_c-like_dom"/>
</dbReference>
<feature type="chain" id="PRO_5045575841" evidence="5">
    <location>
        <begin position="22"/>
        <end position="140"/>
    </location>
</feature>
<evidence type="ECO:0000256" key="2">
    <source>
        <dbReference type="ARBA" id="ARBA00022723"/>
    </source>
</evidence>
<dbReference type="SUPFAM" id="SSF46626">
    <property type="entry name" value="Cytochrome c"/>
    <property type="match status" value="1"/>
</dbReference>
<keyword evidence="3 4" id="KW-0408">Iron</keyword>
<sequence>MRHRQFAIAFALLCFGSATQAEDARAAAKSSASDKPLYTVVDGYKVDADTLQGFRTWRAAACDRCHGANQEGMVGPSLIESLKTLSRDEFVTVVRDGRLDKGMQSFGSDQRVMDNIDHLYAYLKGRSDGAITRARVSAIE</sequence>
<dbReference type="EMBL" id="JBHTMC010000036">
    <property type="protein sequence ID" value="MFD1265726.1"/>
    <property type="molecule type" value="Genomic_DNA"/>
</dbReference>